<dbReference type="Proteomes" id="UP001208017">
    <property type="component" value="Unassembled WGS sequence"/>
</dbReference>
<organism evidence="2 3">
    <name type="scientific">Tumebacillus lacus</name>
    <dbReference type="NCBI Taxonomy" id="2995335"/>
    <lineage>
        <taxon>Bacteria</taxon>
        <taxon>Bacillati</taxon>
        <taxon>Bacillota</taxon>
        <taxon>Bacilli</taxon>
        <taxon>Bacillales</taxon>
        <taxon>Alicyclobacillaceae</taxon>
        <taxon>Tumebacillus</taxon>
    </lineage>
</organism>
<proteinExistence type="predicted"/>
<comment type="caution">
    <text evidence="2">The sequence shown here is derived from an EMBL/GenBank/DDBJ whole genome shotgun (WGS) entry which is preliminary data.</text>
</comment>
<gene>
    <name evidence="2" type="ORF">OS242_09525</name>
</gene>
<feature type="region of interest" description="Disordered" evidence="1">
    <location>
        <begin position="1"/>
        <end position="20"/>
    </location>
</feature>
<dbReference type="EMBL" id="JAPMLT010000004">
    <property type="protein sequence ID" value="MCX7570202.1"/>
    <property type="molecule type" value="Genomic_DNA"/>
</dbReference>
<name>A0ABT3X324_9BACL</name>
<keyword evidence="3" id="KW-1185">Reference proteome</keyword>
<dbReference type="RefSeq" id="WP_267151454.1">
    <property type="nucleotide sequence ID" value="NZ_JAPMLT010000004.1"/>
</dbReference>
<evidence type="ECO:0000313" key="2">
    <source>
        <dbReference type="EMBL" id="MCX7570202.1"/>
    </source>
</evidence>
<sequence>MADKQQNAREDLKENVMLGQDVNVPYDQNVAGEEDTTLWDNMVNAVRPDLTPHFEPKNKQQGGK</sequence>
<protein>
    <recommendedName>
        <fullName evidence="4">DUF4021 domain-containing protein</fullName>
    </recommendedName>
</protein>
<accession>A0ABT3X324</accession>
<evidence type="ECO:0000313" key="3">
    <source>
        <dbReference type="Proteomes" id="UP001208017"/>
    </source>
</evidence>
<evidence type="ECO:0000256" key="1">
    <source>
        <dbReference type="SAM" id="MobiDB-lite"/>
    </source>
</evidence>
<evidence type="ECO:0008006" key="4">
    <source>
        <dbReference type="Google" id="ProtNLM"/>
    </source>
</evidence>
<reference evidence="2 3" key="1">
    <citation type="submission" date="2022-11" db="EMBL/GenBank/DDBJ databases">
        <title>Study of microbial diversity in lake waters.</title>
        <authorList>
            <person name="Zhang J."/>
        </authorList>
    </citation>
    <scope>NUCLEOTIDE SEQUENCE [LARGE SCALE GENOMIC DNA]</scope>
    <source>
        <strain evidence="2 3">DT12</strain>
    </source>
</reference>
<feature type="compositionally biased region" description="Basic and acidic residues" evidence="1">
    <location>
        <begin position="1"/>
        <end position="14"/>
    </location>
</feature>